<dbReference type="InterPro" id="IPR025622">
    <property type="entry name" value="YqzE"/>
</dbReference>
<keyword evidence="2" id="KW-1185">Reference proteome</keyword>
<dbReference type="RefSeq" id="WP_188695024.1">
    <property type="nucleotide sequence ID" value="NZ_BMIR01000013.1"/>
</dbReference>
<dbReference type="Proteomes" id="UP000628775">
    <property type="component" value="Unassembled WGS sequence"/>
</dbReference>
<gene>
    <name evidence="1" type="primary">yqzE</name>
    <name evidence="1" type="ORF">GCM10011391_26910</name>
</gene>
<proteinExistence type="predicted"/>
<comment type="caution">
    <text evidence="1">The sequence shown here is derived from an EMBL/GenBank/DDBJ whole genome shotgun (WGS) entry which is preliminary data.</text>
</comment>
<evidence type="ECO:0000313" key="2">
    <source>
        <dbReference type="Proteomes" id="UP000628775"/>
    </source>
</evidence>
<reference evidence="1" key="1">
    <citation type="journal article" date="2014" name="Int. J. Syst. Evol. Microbiol.">
        <title>Complete genome sequence of Corynebacterium casei LMG S-19264T (=DSM 44701T), isolated from a smear-ripened cheese.</title>
        <authorList>
            <consortium name="US DOE Joint Genome Institute (JGI-PGF)"/>
            <person name="Walter F."/>
            <person name="Albersmeier A."/>
            <person name="Kalinowski J."/>
            <person name="Ruckert C."/>
        </authorList>
    </citation>
    <scope>NUCLEOTIDE SEQUENCE</scope>
    <source>
        <strain evidence="1">CGMCC 1.15371</strain>
    </source>
</reference>
<evidence type="ECO:0008006" key="3">
    <source>
        <dbReference type="Google" id="ProtNLM"/>
    </source>
</evidence>
<protein>
    <recommendedName>
        <fullName evidence="3">YqzE family protein</fullName>
    </recommendedName>
</protein>
<sequence length="68" mass="8422">MNSNDYVKYLTEQFVQYMNQPRTERQSLRQEKKGARPPVRYHLFGMIPYAFSHYIKKFKRAKPKHRRM</sequence>
<dbReference type="AlphaFoldDB" id="A0A8J2YJ01"/>
<dbReference type="Pfam" id="PF14038">
    <property type="entry name" value="YqzE"/>
    <property type="match status" value="1"/>
</dbReference>
<name>A0A8J2YJ01_9BACL</name>
<organism evidence="1 2">
    <name type="scientific">Pullulanibacillus camelliae</name>
    <dbReference type="NCBI Taxonomy" id="1707096"/>
    <lineage>
        <taxon>Bacteria</taxon>
        <taxon>Bacillati</taxon>
        <taxon>Bacillota</taxon>
        <taxon>Bacilli</taxon>
        <taxon>Bacillales</taxon>
        <taxon>Sporolactobacillaceae</taxon>
        <taxon>Pullulanibacillus</taxon>
    </lineage>
</organism>
<dbReference type="EMBL" id="BMIR01000013">
    <property type="protein sequence ID" value="GGE46685.1"/>
    <property type="molecule type" value="Genomic_DNA"/>
</dbReference>
<evidence type="ECO:0000313" key="1">
    <source>
        <dbReference type="EMBL" id="GGE46685.1"/>
    </source>
</evidence>
<reference evidence="1" key="2">
    <citation type="submission" date="2020-09" db="EMBL/GenBank/DDBJ databases">
        <authorList>
            <person name="Sun Q."/>
            <person name="Zhou Y."/>
        </authorList>
    </citation>
    <scope>NUCLEOTIDE SEQUENCE</scope>
    <source>
        <strain evidence="1">CGMCC 1.15371</strain>
    </source>
</reference>
<accession>A0A8J2YJ01</accession>